<reference evidence="3" key="2">
    <citation type="submission" date="2021-04" db="EMBL/GenBank/DDBJ databases">
        <authorList>
            <person name="Gilroy R."/>
        </authorList>
    </citation>
    <scope>NUCLEOTIDE SEQUENCE</scope>
    <source>
        <strain evidence="3">687</strain>
    </source>
</reference>
<sequence length="391" mass="44832">MKTRNSIRSESSQYYNQHLTQWLKEYVQDGTKEPTGFPLNLYLGAPTRDEEVAVRREEFVRFCRDWQQPVSAGHVEFLPKTYPDIGTQQVPIHLVFDTLADLAFWAGHLVEYHSAIARLDIVKRECPELIDSAIDIIAALSNLEENDFLRFIAVAKWLLNHPHSNAFIRQIPVRGVDTRWFEVHRHLLLELLRTPLNLDPRRLDLLQLGLQAPPFMVTLCLLDAHLRKQVSGLSILATTTANLEQLNLKPARVIFIDEVQTAQSLPEMKDSVAILTPTCHLADVSAITWLKQARCQYVGSIDRRSFALLHNLRLYLPHIENVLLHEELFLAQRDLWTYDDKANFSGDLSALQEEEAYFYHALLDGLYGQGARLELERIPLELIVTALGTEN</sequence>
<evidence type="ECO:0000259" key="1">
    <source>
        <dbReference type="Pfam" id="PF09983"/>
    </source>
</evidence>
<accession>A0A9E2KNI3</accession>
<evidence type="ECO:0000259" key="2">
    <source>
        <dbReference type="Pfam" id="PF11795"/>
    </source>
</evidence>
<gene>
    <name evidence="3" type="ORF">IAA31_06895</name>
</gene>
<dbReference type="Pfam" id="PF09983">
    <property type="entry name" value="JetD_C"/>
    <property type="match status" value="1"/>
</dbReference>
<proteinExistence type="predicted"/>
<protein>
    <submittedName>
        <fullName evidence="3">Uncharacterized protein</fullName>
    </submittedName>
</protein>
<evidence type="ECO:0000313" key="3">
    <source>
        <dbReference type="EMBL" id="MBU3827199.1"/>
    </source>
</evidence>
<organism evidence="3 4">
    <name type="scientific">Candidatus Anaerobiospirillum merdipullorum</name>
    <dbReference type="NCBI Taxonomy" id="2838450"/>
    <lineage>
        <taxon>Bacteria</taxon>
        <taxon>Pseudomonadati</taxon>
        <taxon>Pseudomonadota</taxon>
        <taxon>Gammaproteobacteria</taxon>
        <taxon>Aeromonadales</taxon>
        <taxon>Succinivibrionaceae</taxon>
        <taxon>Anaerobiospirillum</taxon>
    </lineage>
</organism>
<dbReference type="InterPro" id="IPR024537">
    <property type="entry name" value="DUF3322"/>
</dbReference>
<dbReference type="InterPro" id="IPR024534">
    <property type="entry name" value="JetD_C"/>
</dbReference>
<feature type="domain" description="DUF3322" evidence="2">
    <location>
        <begin position="7"/>
        <end position="193"/>
    </location>
</feature>
<feature type="domain" description="Wadjet protein JetD C-terminal" evidence="1">
    <location>
        <begin position="209"/>
        <end position="387"/>
    </location>
</feature>
<dbReference type="AlphaFoldDB" id="A0A9E2KNI3"/>
<dbReference type="Proteomes" id="UP000824150">
    <property type="component" value="Unassembled WGS sequence"/>
</dbReference>
<evidence type="ECO:0000313" key="4">
    <source>
        <dbReference type="Proteomes" id="UP000824150"/>
    </source>
</evidence>
<reference evidence="3" key="1">
    <citation type="journal article" date="2021" name="PeerJ">
        <title>Extensive microbial diversity within the chicken gut microbiome revealed by metagenomics and culture.</title>
        <authorList>
            <person name="Gilroy R."/>
            <person name="Ravi A."/>
            <person name="Getino M."/>
            <person name="Pursley I."/>
            <person name="Horton D.L."/>
            <person name="Alikhan N.F."/>
            <person name="Baker D."/>
            <person name="Gharbi K."/>
            <person name="Hall N."/>
            <person name="Watson M."/>
            <person name="Adriaenssens E.M."/>
            <person name="Foster-Nyarko E."/>
            <person name="Jarju S."/>
            <person name="Secka A."/>
            <person name="Antonio M."/>
            <person name="Oren A."/>
            <person name="Chaudhuri R.R."/>
            <person name="La Ragione R."/>
            <person name="Hildebrand F."/>
            <person name="Pallen M.J."/>
        </authorList>
    </citation>
    <scope>NUCLEOTIDE SEQUENCE</scope>
    <source>
        <strain evidence="3">687</strain>
    </source>
</reference>
<comment type="caution">
    <text evidence="3">The sequence shown here is derived from an EMBL/GenBank/DDBJ whole genome shotgun (WGS) entry which is preliminary data.</text>
</comment>
<dbReference type="Pfam" id="PF11795">
    <property type="entry name" value="DUF3322"/>
    <property type="match status" value="1"/>
</dbReference>
<dbReference type="EMBL" id="JAHLFG010000075">
    <property type="protein sequence ID" value="MBU3827199.1"/>
    <property type="molecule type" value="Genomic_DNA"/>
</dbReference>
<name>A0A9E2KNI3_9GAMM</name>